<dbReference type="InterPro" id="IPR000524">
    <property type="entry name" value="Tscrpt_reg_HTH_GntR"/>
</dbReference>
<evidence type="ECO:0000259" key="5">
    <source>
        <dbReference type="PROSITE" id="PS50949"/>
    </source>
</evidence>
<evidence type="ECO:0000256" key="4">
    <source>
        <dbReference type="SAM" id="MobiDB-lite"/>
    </source>
</evidence>
<dbReference type="Gene3D" id="1.20.120.530">
    <property type="entry name" value="GntR ligand-binding domain-like"/>
    <property type="match status" value="1"/>
</dbReference>
<dbReference type="PRINTS" id="PR00035">
    <property type="entry name" value="HTHGNTR"/>
</dbReference>
<dbReference type="InterPro" id="IPR011711">
    <property type="entry name" value="GntR_C"/>
</dbReference>
<dbReference type="Gene3D" id="1.10.10.10">
    <property type="entry name" value="Winged helix-like DNA-binding domain superfamily/Winged helix DNA-binding domain"/>
    <property type="match status" value="1"/>
</dbReference>
<gene>
    <name evidence="6" type="ordered locus">bll6835</name>
</gene>
<dbReference type="PANTHER" id="PTHR43537:SF5">
    <property type="entry name" value="UXU OPERON TRANSCRIPTIONAL REGULATOR"/>
    <property type="match status" value="1"/>
</dbReference>
<keyword evidence="1" id="KW-0805">Transcription regulation</keyword>
<dbReference type="InParanoid" id="Q89F66"/>
<dbReference type="PATRIC" id="fig|224911.5.peg.7006"/>
<dbReference type="GO" id="GO:0003700">
    <property type="term" value="F:DNA-binding transcription factor activity"/>
    <property type="evidence" value="ECO:0007669"/>
    <property type="project" value="InterPro"/>
</dbReference>
<dbReference type="eggNOG" id="COG2186">
    <property type="taxonomic scope" value="Bacteria"/>
</dbReference>
<dbReference type="SUPFAM" id="SSF48008">
    <property type="entry name" value="GntR ligand-binding domain-like"/>
    <property type="match status" value="1"/>
</dbReference>
<dbReference type="AlphaFoldDB" id="Q89F66"/>
<evidence type="ECO:0000256" key="2">
    <source>
        <dbReference type="ARBA" id="ARBA00023125"/>
    </source>
</evidence>
<dbReference type="PANTHER" id="PTHR43537">
    <property type="entry name" value="TRANSCRIPTIONAL REGULATOR, GNTR FAMILY"/>
    <property type="match status" value="1"/>
</dbReference>
<protein>
    <submittedName>
        <fullName evidence="6">Transcriptional regulatory protein</fullName>
    </submittedName>
</protein>
<dbReference type="GO" id="GO:0003677">
    <property type="term" value="F:DNA binding"/>
    <property type="evidence" value="ECO:0007669"/>
    <property type="project" value="UniProtKB-KW"/>
</dbReference>
<dbReference type="STRING" id="224911.AAV28_31765"/>
<feature type="compositionally biased region" description="Low complexity" evidence="4">
    <location>
        <begin position="261"/>
        <end position="277"/>
    </location>
</feature>
<dbReference type="KEGG" id="bja:bll6835"/>
<accession>Q89F66</accession>
<evidence type="ECO:0000256" key="1">
    <source>
        <dbReference type="ARBA" id="ARBA00023015"/>
    </source>
</evidence>
<dbReference type="FunCoup" id="Q89F66">
    <property type="interactions" value="20"/>
</dbReference>
<dbReference type="HOGENOM" id="CLU_017584_9_5_5"/>
<feature type="compositionally biased region" description="Basic residues" evidence="4">
    <location>
        <begin position="292"/>
        <end position="303"/>
    </location>
</feature>
<organism evidence="6 7">
    <name type="scientific">Bradyrhizobium diazoefficiens (strain JCM 10833 / BCRC 13528 / IAM 13628 / NBRC 14792 / USDA 110)</name>
    <dbReference type="NCBI Taxonomy" id="224911"/>
    <lineage>
        <taxon>Bacteria</taxon>
        <taxon>Pseudomonadati</taxon>
        <taxon>Pseudomonadota</taxon>
        <taxon>Alphaproteobacteria</taxon>
        <taxon>Hyphomicrobiales</taxon>
        <taxon>Nitrobacteraceae</taxon>
        <taxon>Bradyrhizobium</taxon>
    </lineage>
</organism>
<evidence type="ECO:0000313" key="7">
    <source>
        <dbReference type="Proteomes" id="UP000002526"/>
    </source>
</evidence>
<keyword evidence="7" id="KW-1185">Reference proteome</keyword>
<sequence>MLRSIGKANYPKLAGGGFGRPRATLSGRTSVPLEAVEARRLYRQVADQLRSLIDSGEYAVGSRLPTERELAEQLKVSRPTVREALIALEVEGRLRIRVGSGIYVIEPAAVAAPATASVIEGPFELLRAREFLESAIAEQAARVATKDDVARIDASLLAMENVEHPGEASMVHDRAFHVAIAGSLGNAVLVRVVGELFDQRLNPYFAQLAHYFENPGTWRTALDEHRAVRDAIAAHDPDAAREAMRKHLARSQERFAQNFGAVAASGSSPARSPATPAKPERAPKKQAEKQAKKQAKSGSARRR</sequence>
<dbReference type="SMART" id="SM00895">
    <property type="entry name" value="FCD"/>
    <property type="match status" value="1"/>
</dbReference>
<dbReference type="CDD" id="cd07377">
    <property type="entry name" value="WHTH_GntR"/>
    <property type="match status" value="1"/>
</dbReference>
<feature type="compositionally biased region" description="Basic and acidic residues" evidence="4">
    <location>
        <begin position="278"/>
        <end position="291"/>
    </location>
</feature>
<feature type="domain" description="HTH gntR-type" evidence="5">
    <location>
        <begin position="39"/>
        <end position="107"/>
    </location>
</feature>
<proteinExistence type="predicted"/>
<dbReference type="PhylomeDB" id="Q89F66"/>
<dbReference type="EMBL" id="BA000040">
    <property type="protein sequence ID" value="BAC52100.1"/>
    <property type="molecule type" value="Genomic_DNA"/>
</dbReference>
<name>Q89F66_BRADU</name>
<dbReference type="EnsemblBacteria" id="BAC52100">
    <property type="protein sequence ID" value="BAC52100"/>
    <property type="gene ID" value="BAC52100"/>
</dbReference>
<dbReference type="InterPro" id="IPR008920">
    <property type="entry name" value="TF_FadR/GntR_C"/>
</dbReference>
<dbReference type="OrthoDB" id="9812645at2"/>
<dbReference type="InterPro" id="IPR036390">
    <property type="entry name" value="WH_DNA-bd_sf"/>
</dbReference>
<dbReference type="Proteomes" id="UP000002526">
    <property type="component" value="Chromosome"/>
</dbReference>
<evidence type="ECO:0000313" key="6">
    <source>
        <dbReference type="EMBL" id="BAC52100.1"/>
    </source>
</evidence>
<dbReference type="Pfam" id="PF00392">
    <property type="entry name" value="GntR"/>
    <property type="match status" value="1"/>
</dbReference>
<keyword evidence="2" id="KW-0238">DNA-binding</keyword>
<dbReference type="Pfam" id="PF07729">
    <property type="entry name" value="FCD"/>
    <property type="match status" value="1"/>
</dbReference>
<dbReference type="SUPFAM" id="SSF46785">
    <property type="entry name" value="Winged helix' DNA-binding domain"/>
    <property type="match status" value="1"/>
</dbReference>
<feature type="region of interest" description="Disordered" evidence="4">
    <location>
        <begin position="256"/>
        <end position="303"/>
    </location>
</feature>
<reference evidence="7" key="1">
    <citation type="journal article" date="2002" name="DNA Res.">
        <title>Complete genomic sequence of nitrogen-fixing symbiotic bacterium Bradyrhizobium japonicum USDA110.</title>
        <authorList>
            <person name="Kaneko T."/>
            <person name="Nakamura Y."/>
            <person name="Sato S."/>
            <person name="Minamisawa K."/>
            <person name="Uchiumi T."/>
            <person name="Sasamoto S."/>
            <person name="Watanabe A."/>
            <person name="Idesawa K."/>
            <person name="Iriguchi M."/>
            <person name="Kawashima K."/>
            <person name="Kohara M."/>
            <person name="Matsumoto M."/>
            <person name="Shimpo S."/>
            <person name="Tsuruoka H."/>
            <person name="Wada T."/>
            <person name="Yamada M."/>
            <person name="Tabata S."/>
        </authorList>
    </citation>
    <scope>NUCLEOTIDE SEQUENCE [LARGE SCALE GENOMIC DNA]</scope>
    <source>
        <strain evidence="7">JCM 10833 / BCRC 13528 / IAM 13628 / NBRC 14792 / USDA 110</strain>
    </source>
</reference>
<keyword evidence="3" id="KW-0804">Transcription</keyword>
<dbReference type="InterPro" id="IPR036388">
    <property type="entry name" value="WH-like_DNA-bd_sf"/>
</dbReference>
<dbReference type="SMART" id="SM00345">
    <property type="entry name" value="HTH_GNTR"/>
    <property type="match status" value="1"/>
</dbReference>
<dbReference type="PROSITE" id="PS50949">
    <property type="entry name" value="HTH_GNTR"/>
    <property type="match status" value="1"/>
</dbReference>
<evidence type="ECO:0000256" key="3">
    <source>
        <dbReference type="ARBA" id="ARBA00023163"/>
    </source>
</evidence>